<dbReference type="RefSeq" id="WP_201637989.1">
    <property type="nucleotide sequence ID" value="NZ_JAEQNB010000008.1"/>
</dbReference>
<dbReference type="SMART" id="SM00014">
    <property type="entry name" value="acidPPc"/>
    <property type="match status" value="1"/>
</dbReference>
<organism evidence="3 4">
    <name type="scientific">Tumebacillus amylolyticus</name>
    <dbReference type="NCBI Taxonomy" id="2801339"/>
    <lineage>
        <taxon>Bacteria</taxon>
        <taxon>Bacillati</taxon>
        <taxon>Bacillota</taxon>
        <taxon>Bacilli</taxon>
        <taxon>Bacillales</taxon>
        <taxon>Alicyclobacillaceae</taxon>
        <taxon>Tumebacillus</taxon>
    </lineage>
</organism>
<accession>A0ABS1JG55</accession>
<gene>
    <name evidence="3" type="ORF">JJB07_20520</name>
</gene>
<reference evidence="3 4" key="1">
    <citation type="submission" date="2021-01" db="EMBL/GenBank/DDBJ databases">
        <title>Tumebacillus sp. strain ITR2 16S ribosomal RNA gene Genome sequencing and assembly.</title>
        <authorList>
            <person name="Kang M."/>
        </authorList>
    </citation>
    <scope>NUCLEOTIDE SEQUENCE [LARGE SCALE GENOMIC DNA]</scope>
    <source>
        <strain evidence="3 4">ITR2</strain>
    </source>
</reference>
<dbReference type="PANTHER" id="PTHR14969:SF58">
    <property type="entry name" value="UNDECAPRENYL-DIPHOSPHATASE BCRC"/>
    <property type="match status" value="1"/>
</dbReference>
<evidence type="ECO:0000259" key="2">
    <source>
        <dbReference type="SMART" id="SM00014"/>
    </source>
</evidence>
<dbReference type="Proteomes" id="UP000602284">
    <property type="component" value="Unassembled WGS sequence"/>
</dbReference>
<keyword evidence="1" id="KW-1133">Transmembrane helix</keyword>
<name>A0ABS1JG55_9BACL</name>
<dbReference type="Gene3D" id="1.20.144.10">
    <property type="entry name" value="Phosphatidic acid phosphatase type 2/haloperoxidase"/>
    <property type="match status" value="1"/>
</dbReference>
<protein>
    <submittedName>
        <fullName evidence="3">Phosphatase PAP2 family protein</fullName>
    </submittedName>
</protein>
<evidence type="ECO:0000313" key="3">
    <source>
        <dbReference type="EMBL" id="MBL0388984.1"/>
    </source>
</evidence>
<proteinExistence type="predicted"/>
<dbReference type="Pfam" id="PF01569">
    <property type="entry name" value="PAP2"/>
    <property type="match status" value="1"/>
</dbReference>
<sequence length="190" mass="21395">MDWDVLVYHFFNQFAGHVPVLDWFFSKIAEYSLEMYAVLFVMAWFTLPKQEVGKRHGLLLAGVAGVLALLINFVISHVWYRPRPFVTLPEGTYTKLIPHDPDASFPSDHTSGSFGFAFGSADRTANWVSRSFAILAVLVMISRVYCGVHYPTDVLASVIVGFIASRISWKLSGRLVPLTRRICQVFGYGK</sequence>
<keyword evidence="1" id="KW-0472">Membrane</keyword>
<feature type="domain" description="Phosphatidic acid phosphatase type 2/haloperoxidase" evidence="2">
    <location>
        <begin position="56"/>
        <end position="169"/>
    </location>
</feature>
<dbReference type="InterPro" id="IPR000326">
    <property type="entry name" value="PAP2/HPO"/>
</dbReference>
<dbReference type="EMBL" id="JAEQNB010000008">
    <property type="protein sequence ID" value="MBL0388984.1"/>
    <property type="molecule type" value="Genomic_DNA"/>
</dbReference>
<dbReference type="SUPFAM" id="SSF48317">
    <property type="entry name" value="Acid phosphatase/Vanadium-dependent haloperoxidase"/>
    <property type="match status" value="1"/>
</dbReference>
<dbReference type="InterPro" id="IPR036938">
    <property type="entry name" value="PAP2/HPO_sf"/>
</dbReference>
<feature type="transmembrane region" description="Helical" evidence="1">
    <location>
        <begin position="59"/>
        <end position="80"/>
    </location>
</feature>
<evidence type="ECO:0000256" key="1">
    <source>
        <dbReference type="SAM" id="Phobius"/>
    </source>
</evidence>
<comment type="caution">
    <text evidence="3">The sequence shown here is derived from an EMBL/GenBank/DDBJ whole genome shotgun (WGS) entry which is preliminary data.</text>
</comment>
<dbReference type="PANTHER" id="PTHR14969">
    <property type="entry name" value="SPHINGOSINE-1-PHOSPHATE PHOSPHOHYDROLASE"/>
    <property type="match status" value="1"/>
</dbReference>
<keyword evidence="4" id="KW-1185">Reference proteome</keyword>
<feature type="transmembrane region" description="Helical" evidence="1">
    <location>
        <begin position="28"/>
        <end position="47"/>
    </location>
</feature>
<evidence type="ECO:0000313" key="4">
    <source>
        <dbReference type="Proteomes" id="UP000602284"/>
    </source>
</evidence>
<keyword evidence="1" id="KW-0812">Transmembrane</keyword>